<protein>
    <submittedName>
        <fullName evidence="1">Uncharacterized protein</fullName>
    </submittedName>
</protein>
<dbReference type="Proteomes" id="UP000809243">
    <property type="component" value="Unassembled WGS sequence"/>
</dbReference>
<evidence type="ECO:0000313" key="2">
    <source>
        <dbReference type="Proteomes" id="UP000809243"/>
    </source>
</evidence>
<proteinExistence type="predicted"/>
<sequence length="164" mass="18077">MDKKHMTGILVLAVCAVMATGAYAFGGFGMGQGNDAMRQALEANDIGAFREAVSNSITEEMFGHMAQRFETRQAIQDALEANNYEAWAEAIESRPKITDFVTEDNFERYAAMLEARNNGDLETAREIAEELGLPFGMGRFMNHPRGIKNGFGKNQAWQGIGEDS</sequence>
<evidence type="ECO:0000313" key="1">
    <source>
        <dbReference type="EMBL" id="MBN2067970.1"/>
    </source>
</evidence>
<reference evidence="1" key="1">
    <citation type="submission" date="2021-01" db="EMBL/GenBank/DDBJ databases">
        <title>Active Sulfur Cycling in an Early Earth Analoge.</title>
        <authorList>
            <person name="Hahn C.R."/>
            <person name="Youssef N.H."/>
            <person name="Elshahed M."/>
        </authorList>
    </citation>
    <scope>NUCLEOTIDE SEQUENCE</scope>
    <source>
        <strain evidence="1">Zod_Metabat.1151</strain>
    </source>
</reference>
<dbReference type="AlphaFoldDB" id="A0A939CAP2"/>
<dbReference type="EMBL" id="JAFGDB010000104">
    <property type="protein sequence ID" value="MBN2067970.1"/>
    <property type="molecule type" value="Genomic_DNA"/>
</dbReference>
<name>A0A939CAP2_9ARCH</name>
<gene>
    <name evidence="1" type="ORF">JW744_05880</name>
</gene>
<organism evidence="1 2">
    <name type="scientific">Candidatus Iainarchaeum sp</name>
    <dbReference type="NCBI Taxonomy" id="3101447"/>
    <lineage>
        <taxon>Archaea</taxon>
        <taxon>Candidatus Iainarchaeota</taxon>
        <taxon>Candidatus Iainarchaeia</taxon>
        <taxon>Candidatus Iainarchaeales</taxon>
        <taxon>Candidatus Iainarchaeaceae</taxon>
        <taxon>Candidatus Iainarchaeum</taxon>
    </lineage>
</organism>
<comment type="caution">
    <text evidence="1">The sequence shown here is derived from an EMBL/GenBank/DDBJ whole genome shotgun (WGS) entry which is preliminary data.</text>
</comment>
<accession>A0A939CAP2</accession>